<feature type="domain" description="Exonuclease VII large subunit C-terminal" evidence="8">
    <location>
        <begin position="137"/>
        <end position="467"/>
    </location>
</feature>
<dbReference type="Pfam" id="PF13742">
    <property type="entry name" value="tRNA_anti_2"/>
    <property type="match status" value="1"/>
</dbReference>
<comment type="catalytic activity">
    <reaction evidence="5 6">
        <text>Exonucleolytic cleavage in either 5'- to 3'- or 3'- to 5'-direction to yield nucleoside 5'-phosphates.</text>
        <dbReference type="EC" id="3.1.11.6"/>
    </reaction>
</comment>
<dbReference type="GO" id="GO:0003676">
    <property type="term" value="F:nucleic acid binding"/>
    <property type="evidence" value="ECO:0007669"/>
    <property type="project" value="InterPro"/>
</dbReference>
<feature type="coiled-coil region" evidence="7">
    <location>
        <begin position="282"/>
        <end position="320"/>
    </location>
</feature>
<evidence type="ECO:0000256" key="5">
    <source>
        <dbReference type="HAMAP-Rule" id="MF_00378"/>
    </source>
</evidence>
<evidence type="ECO:0000256" key="1">
    <source>
        <dbReference type="ARBA" id="ARBA00022490"/>
    </source>
</evidence>
<dbReference type="GO" id="GO:0008855">
    <property type="term" value="F:exodeoxyribonuclease VII activity"/>
    <property type="evidence" value="ECO:0007669"/>
    <property type="project" value="UniProtKB-UniRule"/>
</dbReference>
<accession>E7RX07</accession>
<evidence type="ECO:0000256" key="4">
    <source>
        <dbReference type="ARBA" id="ARBA00022839"/>
    </source>
</evidence>
<gene>
    <name evidence="5 10" type="primary">xseA</name>
    <name evidence="10" type="ORF">HMPREF0551_1220</name>
</gene>
<dbReference type="PANTHER" id="PTHR30008:SF0">
    <property type="entry name" value="EXODEOXYRIBONUCLEASE 7 LARGE SUBUNIT"/>
    <property type="match status" value="1"/>
</dbReference>
<dbReference type="eggNOG" id="COG1570">
    <property type="taxonomic scope" value="Bacteria"/>
</dbReference>
<evidence type="ECO:0000259" key="9">
    <source>
        <dbReference type="Pfam" id="PF13742"/>
    </source>
</evidence>
<name>E7RX07_9BURK</name>
<sequence>MKQQESAFTASSQPFTGEQALTVGQLNRMAGRLLQDTFGTVRVVGELSNFTRAASGHWYFTLKETGAAVRAVMFRMSAQRVGFVPREGDRVEVVARVTLYEARGDFQLGVERMQLAGAGNVWQRFARLKTLLAAEGLFDPGRKQLLPPYIHTVGVISSLKAAALQDVLTTLRRRAPQLRVIIYPASVQGQQAPAELLAAVEAAEARLECDVLLLVRGGGSFEDLDAFNDETLARRLARCTLPVVSGVGHESDFTICDFVADVRAPTPTAAAELVSTDRRESLQRLRHQRVRLQQVMQRQLERLEQRLDMAERLLRSPARQLQAHGQRLEQLAERLQRWPLQELPRQEMRVERLAERLQRAMTSRLVESQGRWQRAADTLRPPSTAAAGFRLAQAEQRLAHAARGCWQRAAARLEMAENSLALISPLAVLGRGYALVRDADGHLLTTVDEARPGGQVEVRLQDGSLQATVDMIISNHSSG</sequence>
<evidence type="ECO:0000256" key="2">
    <source>
        <dbReference type="ARBA" id="ARBA00022722"/>
    </source>
</evidence>
<dbReference type="EC" id="3.1.11.6" evidence="5"/>
<dbReference type="Proteomes" id="UP000011021">
    <property type="component" value="Unassembled WGS sequence"/>
</dbReference>
<keyword evidence="11" id="KW-1185">Reference proteome</keyword>
<dbReference type="InterPro" id="IPR020579">
    <property type="entry name" value="Exonuc_VII_lsu_C"/>
</dbReference>
<comment type="similarity">
    <text evidence="5 6">Belongs to the XseA family.</text>
</comment>
<dbReference type="AlphaFoldDB" id="E7RX07"/>
<evidence type="ECO:0000313" key="11">
    <source>
        <dbReference type="Proteomes" id="UP000011021"/>
    </source>
</evidence>
<comment type="caution">
    <text evidence="10">The sequence shown here is derived from an EMBL/GenBank/DDBJ whole genome shotgun (WGS) entry which is preliminary data.</text>
</comment>
<keyword evidence="3 5" id="KW-0378">Hydrolase</keyword>
<dbReference type="EMBL" id="AEQP01000006">
    <property type="protein sequence ID" value="EFV94998.1"/>
    <property type="molecule type" value="Genomic_DNA"/>
</dbReference>
<comment type="subunit">
    <text evidence="5">Heterooligomer composed of large and small subunits.</text>
</comment>
<dbReference type="GO" id="GO:0005737">
    <property type="term" value="C:cytoplasm"/>
    <property type="evidence" value="ECO:0007669"/>
    <property type="project" value="UniProtKB-SubCell"/>
</dbReference>
<keyword evidence="2 5" id="KW-0540">Nuclease</keyword>
<comment type="function">
    <text evidence="5">Bidirectionally degrades single-stranded DNA into large acid-insoluble oligonucleotides, which are then degraded further into small acid-soluble oligonucleotides.</text>
</comment>
<protein>
    <recommendedName>
        <fullName evidence="5">Exodeoxyribonuclease 7 large subunit</fullName>
        <ecNumber evidence="5">3.1.11.6</ecNumber>
    </recommendedName>
    <alternativeName>
        <fullName evidence="5">Exodeoxyribonuclease VII large subunit</fullName>
        <shortName evidence="5">Exonuclease VII large subunit</shortName>
    </alternativeName>
</protein>
<dbReference type="HAMAP" id="MF_00378">
    <property type="entry name" value="Exonuc_7_L"/>
    <property type="match status" value="1"/>
</dbReference>
<organism evidence="10 11">
    <name type="scientific">Lautropia mirabilis ATCC 51599</name>
    <dbReference type="NCBI Taxonomy" id="887898"/>
    <lineage>
        <taxon>Bacteria</taxon>
        <taxon>Pseudomonadati</taxon>
        <taxon>Pseudomonadota</taxon>
        <taxon>Betaproteobacteria</taxon>
        <taxon>Burkholderiales</taxon>
        <taxon>Burkholderiaceae</taxon>
        <taxon>Lautropia</taxon>
    </lineage>
</organism>
<evidence type="ECO:0000256" key="6">
    <source>
        <dbReference type="RuleBase" id="RU004355"/>
    </source>
</evidence>
<dbReference type="NCBIfam" id="TIGR00237">
    <property type="entry name" value="xseA"/>
    <property type="match status" value="1"/>
</dbReference>
<proteinExistence type="inferred from homology"/>
<dbReference type="InterPro" id="IPR003753">
    <property type="entry name" value="Exonuc_VII_L"/>
</dbReference>
<evidence type="ECO:0000259" key="8">
    <source>
        <dbReference type="Pfam" id="PF02601"/>
    </source>
</evidence>
<keyword evidence="4 5" id="KW-0269">Exonuclease</keyword>
<dbReference type="HOGENOM" id="CLU_023625_3_1_4"/>
<keyword evidence="7" id="KW-0175">Coiled coil</keyword>
<evidence type="ECO:0000256" key="7">
    <source>
        <dbReference type="SAM" id="Coils"/>
    </source>
</evidence>
<dbReference type="InterPro" id="IPR025824">
    <property type="entry name" value="OB-fold_nuc-bd_dom"/>
</dbReference>
<evidence type="ECO:0000313" key="10">
    <source>
        <dbReference type="EMBL" id="EFV94998.1"/>
    </source>
</evidence>
<dbReference type="GO" id="GO:0006308">
    <property type="term" value="P:DNA catabolic process"/>
    <property type="evidence" value="ECO:0007669"/>
    <property type="project" value="UniProtKB-UniRule"/>
</dbReference>
<dbReference type="RefSeq" id="WP_005673469.1">
    <property type="nucleotide sequence ID" value="NZ_CP146288.1"/>
</dbReference>
<reference evidence="10 11" key="1">
    <citation type="submission" date="2010-12" db="EMBL/GenBank/DDBJ databases">
        <authorList>
            <person name="Muzny D."/>
            <person name="Qin X."/>
            <person name="Deng J."/>
            <person name="Jiang H."/>
            <person name="Liu Y."/>
            <person name="Qu J."/>
            <person name="Song X.-Z."/>
            <person name="Zhang L."/>
            <person name="Thornton R."/>
            <person name="Coyle M."/>
            <person name="Francisco L."/>
            <person name="Jackson L."/>
            <person name="Javaid M."/>
            <person name="Korchina V."/>
            <person name="Kovar C."/>
            <person name="Mata R."/>
            <person name="Mathew T."/>
            <person name="Ngo R."/>
            <person name="Nguyen L."/>
            <person name="Nguyen N."/>
            <person name="Okwuonu G."/>
            <person name="Ongeri F."/>
            <person name="Pham C."/>
            <person name="Simmons D."/>
            <person name="Wilczek-Boney K."/>
            <person name="Hale W."/>
            <person name="Jakkamsetti A."/>
            <person name="Pham P."/>
            <person name="Ruth R."/>
            <person name="San Lucas F."/>
            <person name="Warren J."/>
            <person name="Zhang J."/>
            <person name="Zhao Z."/>
            <person name="Zhou C."/>
            <person name="Zhu D."/>
            <person name="Lee S."/>
            <person name="Bess C."/>
            <person name="Blankenburg K."/>
            <person name="Forbes L."/>
            <person name="Fu Q."/>
            <person name="Gubbala S."/>
            <person name="Hirani K."/>
            <person name="Jayaseelan J.C."/>
            <person name="Lara F."/>
            <person name="Munidasa M."/>
            <person name="Palculict T."/>
            <person name="Patil S."/>
            <person name="Pu L.-L."/>
            <person name="Saada N."/>
            <person name="Tang L."/>
            <person name="Weissenberger G."/>
            <person name="Zhu Y."/>
            <person name="Hemphill L."/>
            <person name="Shang Y."/>
            <person name="Youmans B."/>
            <person name="Ayvaz T."/>
            <person name="Ross M."/>
            <person name="Santibanez J."/>
            <person name="Aqrawi P."/>
            <person name="Gross S."/>
            <person name="Joshi V."/>
            <person name="Fowler G."/>
            <person name="Nazareth L."/>
            <person name="Reid J."/>
            <person name="Worley K."/>
            <person name="Petrosino J."/>
            <person name="Highlander S."/>
            <person name="Gibbs R."/>
        </authorList>
    </citation>
    <scope>NUCLEOTIDE SEQUENCE [LARGE SCALE GENOMIC DNA]</scope>
    <source>
        <strain evidence="10 11">ATCC 51599</strain>
    </source>
</reference>
<dbReference type="GO" id="GO:0009318">
    <property type="term" value="C:exodeoxyribonuclease VII complex"/>
    <property type="evidence" value="ECO:0007669"/>
    <property type="project" value="UniProtKB-UniRule"/>
</dbReference>
<comment type="subcellular location">
    <subcellularLocation>
        <location evidence="5 6">Cytoplasm</location>
    </subcellularLocation>
</comment>
<keyword evidence="1 5" id="KW-0963">Cytoplasm</keyword>
<dbReference type="Pfam" id="PF02601">
    <property type="entry name" value="Exonuc_VII_L"/>
    <property type="match status" value="1"/>
</dbReference>
<dbReference type="CDD" id="cd04489">
    <property type="entry name" value="ExoVII_LU_OBF"/>
    <property type="match status" value="1"/>
</dbReference>
<dbReference type="STRING" id="887898.HMPREF0551_1220"/>
<dbReference type="PANTHER" id="PTHR30008">
    <property type="entry name" value="EXODEOXYRIBONUCLEASE 7 LARGE SUBUNIT"/>
    <property type="match status" value="1"/>
</dbReference>
<evidence type="ECO:0000256" key="3">
    <source>
        <dbReference type="ARBA" id="ARBA00022801"/>
    </source>
</evidence>
<feature type="domain" description="OB-fold nucleic acid binding" evidence="9">
    <location>
        <begin position="21"/>
        <end position="114"/>
    </location>
</feature>